<dbReference type="AlphaFoldDB" id="A0A183GNZ7"/>
<dbReference type="WBParaSite" id="HPBE_0002441701-mRNA-1">
    <property type="protein sequence ID" value="HPBE_0002441701-mRNA-1"/>
    <property type="gene ID" value="HPBE_0002441701"/>
</dbReference>
<dbReference type="Proteomes" id="UP000050761">
    <property type="component" value="Unassembled WGS sequence"/>
</dbReference>
<sequence>MAQLLSVVCSALSTIKFLNDGKWIHEVGAAAPSMPAYPLRLGFTLVGRLSECGWTNQRQVYLWIVKAQSLCRAIIQKADKFTTALKCHRTHTCRPAGRLPENTDVSIAVSSITLRPEQLAAIRLGEGRYPSARANQAHRVIATPTTNTAVAQFTDTIIKLDDFRDLTHLRHVSDTALTEGAPTTVNDMYIILKRLPTDYAHVLAAEEMAMGRQLSKGRELIERLLFHPDDALFLS</sequence>
<accession>A0A183GNZ7</accession>
<gene>
    <name evidence="1" type="ORF">HPBE_LOCUS24417</name>
</gene>
<evidence type="ECO:0000313" key="3">
    <source>
        <dbReference type="WBParaSite" id="HPBE_0002441701-mRNA-1"/>
    </source>
</evidence>
<proteinExistence type="predicted"/>
<accession>A0A3P8DNS5</accession>
<dbReference type="EMBL" id="UZAH01036316">
    <property type="protein sequence ID" value="VDP44890.1"/>
    <property type="molecule type" value="Genomic_DNA"/>
</dbReference>
<dbReference type="OrthoDB" id="5871526at2759"/>
<evidence type="ECO:0000313" key="2">
    <source>
        <dbReference type="Proteomes" id="UP000050761"/>
    </source>
</evidence>
<reference evidence="3" key="2">
    <citation type="submission" date="2019-09" db="UniProtKB">
        <authorList>
            <consortium name="WormBaseParasite"/>
        </authorList>
    </citation>
    <scope>IDENTIFICATION</scope>
</reference>
<reference evidence="1 2" key="1">
    <citation type="submission" date="2018-11" db="EMBL/GenBank/DDBJ databases">
        <authorList>
            <consortium name="Pathogen Informatics"/>
        </authorList>
    </citation>
    <scope>NUCLEOTIDE SEQUENCE [LARGE SCALE GENOMIC DNA]</scope>
</reference>
<organism evidence="2 3">
    <name type="scientific">Heligmosomoides polygyrus</name>
    <name type="common">Parasitic roundworm</name>
    <dbReference type="NCBI Taxonomy" id="6339"/>
    <lineage>
        <taxon>Eukaryota</taxon>
        <taxon>Metazoa</taxon>
        <taxon>Ecdysozoa</taxon>
        <taxon>Nematoda</taxon>
        <taxon>Chromadorea</taxon>
        <taxon>Rhabditida</taxon>
        <taxon>Rhabditina</taxon>
        <taxon>Rhabditomorpha</taxon>
        <taxon>Strongyloidea</taxon>
        <taxon>Heligmosomidae</taxon>
        <taxon>Heligmosomoides</taxon>
    </lineage>
</organism>
<protein>
    <submittedName>
        <fullName evidence="1 3">Uncharacterized protein</fullName>
    </submittedName>
</protein>
<name>A0A183GNZ7_HELPZ</name>
<evidence type="ECO:0000313" key="1">
    <source>
        <dbReference type="EMBL" id="VDP44890.1"/>
    </source>
</evidence>
<keyword evidence="2" id="KW-1185">Reference proteome</keyword>